<gene>
    <name evidence="2" type="ORF">INT76_01430</name>
</gene>
<reference evidence="2 3" key="1">
    <citation type="submission" date="2021-04" db="EMBL/GenBank/DDBJ databases">
        <title>Complete genome sequence of a novel Streptococcus species.</title>
        <authorList>
            <person name="Teng J.L.L."/>
        </authorList>
    </citation>
    <scope>NUCLEOTIDE SEQUENCE [LARGE SCALE GENOMIC DNA]</scope>
    <source>
        <strain evidence="2 3">HKU75</strain>
    </source>
</reference>
<protein>
    <submittedName>
        <fullName evidence="2">GNAT family N-acetyltransferase</fullName>
        <ecNumber evidence="2">2.3.1.-</ecNumber>
    </submittedName>
</protein>
<evidence type="ECO:0000313" key="3">
    <source>
        <dbReference type="Proteomes" id="UP000677616"/>
    </source>
</evidence>
<sequence length="179" mass="20357">MKVYFEKAHVIIREMIATDAEAFIKVFQTYGWHHEIETYVGYFKEQAEGIRKVYVAEYKHKVAGFCTLLLQAQTGPWKDKLPEISDLRVFNEFQNKGIGSILLDCAEDDASHYSDQVTLAVGLHAGYGNAQRIYAKRGYIPDGSGVWYKGKPLAPYENCCNDDALLLYMSKKLRETNAS</sequence>
<name>A0ABX7YLM4_9STRE</name>
<dbReference type="SUPFAM" id="SSF55729">
    <property type="entry name" value="Acyl-CoA N-acyltransferases (Nat)"/>
    <property type="match status" value="1"/>
</dbReference>
<dbReference type="InterPro" id="IPR000182">
    <property type="entry name" value="GNAT_dom"/>
</dbReference>
<dbReference type="CDD" id="cd04301">
    <property type="entry name" value="NAT_SF"/>
    <property type="match status" value="1"/>
</dbReference>
<organism evidence="2 3">
    <name type="scientific">Streptococcus oriscaviae</name>
    <dbReference type="NCBI Taxonomy" id="2781599"/>
    <lineage>
        <taxon>Bacteria</taxon>
        <taxon>Bacillati</taxon>
        <taxon>Bacillota</taxon>
        <taxon>Bacilli</taxon>
        <taxon>Lactobacillales</taxon>
        <taxon>Streptococcaceae</taxon>
        <taxon>Streptococcus</taxon>
    </lineage>
</organism>
<dbReference type="EC" id="2.3.1.-" evidence="2"/>
<dbReference type="GO" id="GO:0016746">
    <property type="term" value="F:acyltransferase activity"/>
    <property type="evidence" value="ECO:0007669"/>
    <property type="project" value="UniProtKB-KW"/>
</dbReference>
<evidence type="ECO:0000259" key="1">
    <source>
        <dbReference type="PROSITE" id="PS51186"/>
    </source>
</evidence>
<keyword evidence="2" id="KW-0808">Transferase</keyword>
<dbReference type="InterPro" id="IPR016181">
    <property type="entry name" value="Acyl_CoA_acyltransferase"/>
</dbReference>
<feature type="domain" description="N-acetyltransferase" evidence="1">
    <location>
        <begin position="10"/>
        <end position="174"/>
    </location>
</feature>
<keyword evidence="2" id="KW-0012">Acyltransferase</keyword>
<evidence type="ECO:0000313" key="2">
    <source>
        <dbReference type="EMBL" id="QUE54578.1"/>
    </source>
</evidence>
<dbReference type="RefSeq" id="WP_212571393.1">
    <property type="nucleotide sequence ID" value="NZ_CP073084.1"/>
</dbReference>
<keyword evidence="3" id="KW-1185">Reference proteome</keyword>
<dbReference type="EMBL" id="CP073084">
    <property type="protein sequence ID" value="QUE54578.1"/>
    <property type="molecule type" value="Genomic_DNA"/>
</dbReference>
<dbReference type="Pfam" id="PF13673">
    <property type="entry name" value="Acetyltransf_10"/>
    <property type="match status" value="1"/>
</dbReference>
<dbReference type="Gene3D" id="3.40.630.30">
    <property type="match status" value="1"/>
</dbReference>
<proteinExistence type="predicted"/>
<dbReference type="PROSITE" id="PS51186">
    <property type="entry name" value="GNAT"/>
    <property type="match status" value="1"/>
</dbReference>
<accession>A0ABX7YLM4</accession>
<dbReference type="Proteomes" id="UP000677616">
    <property type="component" value="Chromosome"/>
</dbReference>